<feature type="compositionally biased region" description="Basic and acidic residues" evidence="1">
    <location>
        <begin position="26"/>
        <end position="51"/>
    </location>
</feature>
<accession>A0A2N5U6Y4</accession>
<feature type="chain" id="PRO_5014646052" description="DOC domain-containing protein" evidence="2">
    <location>
        <begin position="20"/>
        <end position="72"/>
    </location>
</feature>
<proteinExistence type="predicted"/>
<keyword evidence="2" id="KW-0732">Signal</keyword>
<dbReference type="EMBL" id="PGCJ01000298">
    <property type="protein sequence ID" value="PLW33511.1"/>
    <property type="molecule type" value="Genomic_DNA"/>
</dbReference>
<feature type="region of interest" description="Disordered" evidence="1">
    <location>
        <begin position="26"/>
        <end position="72"/>
    </location>
</feature>
<evidence type="ECO:0000313" key="4">
    <source>
        <dbReference type="Proteomes" id="UP000235388"/>
    </source>
</evidence>
<feature type="signal peptide" evidence="2">
    <location>
        <begin position="1"/>
        <end position="19"/>
    </location>
</feature>
<evidence type="ECO:0008006" key="5">
    <source>
        <dbReference type="Google" id="ProtNLM"/>
    </source>
</evidence>
<evidence type="ECO:0000256" key="2">
    <source>
        <dbReference type="SAM" id="SignalP"/>
    </source>
</evidence>
<sequence length="72" mass="8070">MQLYLLILFFIGLSRELSGSFSGEKISTELDHSTGDIKGPDGWELVEHSDSESELDDDSSTSTERNKDLNYL</sequence>
<organism evidence="3 4">
    <name type="scientific">Puccinia coronata f. sp. avenae</name>
    <dbReference type="NCBI Taxonomy" id="200324"/>
    <lineage>
        <taxon>Eukaryota</taxon>
        <taxon>Fungi</taxon>
        <taxon>Dikarya</taxon>
        <taxon>Basidiomycota</taxon>
        <taxon>Pucciniomycotina</taxon>
        <taxon>Pucciniomycetes</taxon>
        <taxon>Pucciniales</taxon>
        <taxon>Pucciniaceae</taxon>
        <taxon>Puccinia</taxon>
    </lineage>
</organism>
<evidence type="ECO:0000256" key="1">
    <source>
        <dbReference type="SAM" id="MobiDB-lite"/>
    </source>
</evidence>
<name>A0A2N5U6Y4_9BASI</name>
<comment type="caution">
    <text evidence="3">The sequence shown here is derived from an EMBL/GenBank/DDBJ whole genome shotgun (WGS) entry which is preliminary data.</text>
</comment>
<gene>
    <name evidence="3" type="ORF">PCANC_16450</name>
</gene>
<dbReference type="Proteomes" id="UP000235388">
    <property type="component" value="Unassembled WGS sequence"/>
</dbReference>
<evidence type="ECO:0000313" key="3">
    <source>
        <dbReference type="EMBL" id="PLW33511.1"/>
    </source>
</evidence>
<dbReference type="AlphaFoldDB" id="A0A2N5U6Y4"/>
<reference evidence="3 4" key="1">
    <citation type="submission" date="2017-11" db="EMBL/GenBank/DDBJ databases">
        <title>De novo assembly and phasing of dikaryotic genomes from two isolates of Puccinia coronata f. sp. avenae, the causal agent of oat crown rust.</title>
        <authorList>
            <person name="Miller M.E."/>
            <person name="Zhang Y."/>
            <person name="Omidvar V."/>
            <person name="Sperschneider J."/>
            <person name="Schwessinger B."/>
            <person name="Raley C."/>
            <person name="Palmer J.M."/>
            <person name="Garnica D."/>
            <person name="Upadhyaya N."/>
            <person name="Rathjen J."/>
            <person name="Taylor J.M."/>
            <person name="Park R.F."/>
            <person name="Dodds P.N."/>
            <person name="Hirsch C.D."/>
            <person name="Kianian S.F."/>
            <person name="Figueroa M."/>
        </authorList>
    </citation>
    <scope>NUCLEOTIDE SEQUENCE [LARGE SCALE GENOMIC DNA]</scope>
    <source>
        <strain evidence="3">12NC29</strain>
    </source>
</reference>
<keyword evidence="4" id="KW-1185">Reference proteome</keyword>
<protein>
    <recommendedName>
        <fullName evidence="5">DOC domain-containing protein</fullName>
    </recommendedName>
</protein>